<proteinExistence type="predicted"/>
<dbReference type="GO" id="GO:0046718">
    <property type="term" value="P:symbiont entry into host cell"/>
    <property type="evidence" value="ECO:0007669"/>
    <property type="project" value="InterPro"/>
</dbReference>
<dbReference type="CDD" id="cd19958">
    <property type="entry name" value="pyocin_knob"/>
    <property type="match status" value="1"/>
</dbReference>
<sequence>MATLATQQLEHYIATQTQQKQTVVFDEIIFANIPQLTEQNLQHYLTIPDDNKIVHRQAISQTGVVNENAVVYSVTLGTEIGDFDFNFIGLINSTENLLAVAIGGETIKKIKNKNNQQGNSITRSILLEFSNAPQLTNITIPAQTWQIDFTVRLKGLDEKIRLTNRDLYGRQVFFENGFKVSRASGNTFNINIGAGYVEGVRAENKTLQQITVSRLPCSIYLDLVHHNTVTGEYLTEYKFLQRNKADWTDKAGYQHYIQKLADIDSSGNITDRRNIFNSESAFSNFIPNHKKSSSVTSDSEDTVATSEAVKIAYDKATGVENTAFLYKDKVVVSIAKMRKLEDGIYQVIASDFPERYGTLIVTSHYDVKNLNGENTSTINWKSYDFFNTGNKRYIGSSVNGREFSGFAEVFTENSTQVMRTDKDNAINGHIIFKSKSKSICGVYDPQKIAQIWSMGIDYKVSGDGSNFGNLYGLAYKCSGTEMAKGHQAVWCNDGTPLVALGRNLWVKNVADVQGKVRTPILELSNGCIFKGYSDDWAHLNKKLYLTNKDKDSIWTDGGVFAKKGFRWDGQSLDERYIKTDSFKIQYLTTENLNNIITPGHYGQTSYNNISDGLNYPEKQAGTLIVSPSAWENGVMQKYVVWQSGNTYFRCIRGDGYVYEWKKINTEVKILTGTAKSGTILPIPAGFTEDQCTFFVSHKGGSADGAVVRGFSCGVDGRRVGSSISVASYNTSTDYGVNYIVIGVK</sequence>
<organism evidence="2 3">
    <name type="scientific">Phocoenobacter skyensis</name>
    <dbReference type="NCBI Taxonomy" id="97481"/>
    <lineage>
        <taxon>Bacteria</taxon>
        <taxon>Pseudomonadati</taxon>
        <taxon>Pseudomonadota</taxon>
        <taxon>Gammaproteobacteria</taxon>
        <taxon>Pasteurellales</taxon>
        <taxon>Pasteurellaceae</taxon>
        <taxon>Phocoenobacter</taxon>
    </lineage>
</organism>
<dbReference type="Pfam" id="PF12571">
    <property type="entry name" value="Phage_tail_fib"/>
    <property type="match status" value="1"/>
</dbReference>
<dbReference type="InterPro" id="IPR022225">
    <property type="entry name" value="Phage_tail_fibre_N"/>
</dbReference>
<comment type="caution">
    <text evidence="2">The sequence shown here is derived from an EMBL/GenBank/DDBJ whole genome shotgun (WGS) entry which is preliminary data.</text>
</comment>
<dbReference type="EMBL" id="JASAYQ010000021">
    <property type="protein sequence ID" value="MDP8173689.1"/>
    <property type="molecule type" value="Genomic_DNA"/>
</dbReference>
<evidence type="ECO:0000259" key="1">
    <source>
        <dbReference type="Pfam" id="PF12571"/>
    </source>
</evidence>
<reference evidence="2" key="1">
    <citation type="journal article" date="2023" name="Front. Microbiol.">
        <title>Phylogeography and host specificity of Pasteurellaceae pathogenic to sea-farmed fish in the north-east Atlantic.</title>
        <authorList>
            <person name="Gulla S."/>
            <person name="Colquhoun D.J."/>
            <person name="Olsen A.B."/>
            <person name="Spilsberg B."/>
            <person name="Lagesen K."/>
            <person name="Aakesson C.P."/>
            <person name="Strom S."/>
            <person name="Manji F."/>
            <person name="Birkbeck T.H."/>
            <person name="Nilsen H.K."/>
        </authorList>
    </citation>
    <scope>NUCLEOTIDE SEQUENCE</scope>
    <source>
        <strain evidence="2">TW16_20</strain>
    </source>
</reference>
<gene>
    <name evidence="2" type="ORF">QJU93_10010</name>
</gene>
<dbReference type="Proteomes" id="UP001236239">
    <property type="component" value="Unassembled WGS sequence"/>
</dbReference>
<evidence type="ECO:0000313" key="2">
    <source>
        <dbReference type="EMBL" id="MDP8173689.1"/>
    </source>
</evidence>
<dbReference type="GO" id="GO:0019062">
    <property type="term" value="P:virion attachment to host cell"/>
    <property type="evidence" value="ECO:0007669"/>
    <property type="project" value="InterPro"/>
</dbReference>
<dbReference type="RefSeq" id="WP_306384700.1">
    <property type="nucleotide sequence ID" value="NZ_JASAYN010000001.1"/>
</dbReference>
<accession>A0AAJ6P1H7</accession>
<name>A0AAJ6P1H7_9PAST</name>
<evidence type="ECO:0000313" key="3">
    <source>
        <dbReference type="Proteomes" id="UP001236239"/>
    </source>
</evidence>
<feature type="domain" description="Phage tail fibre protein N-terminal" evidence="1">
    <location>
        <begin position="3"/>
        <end position="156"/>
    </location>
</feature>
<dbReference type="AlphaFoldDB" id="A0AAJ6P1H7"/>
<protein>
    <submittedName>
        <fullName evidence="2">Phage tail protein</fullName>
    </submittedName>
</protein>